<feature type="transmembrane region" description="Helical" evidence="1">
    <location>
        <begin position="251"/>
        <end position="277"/>
    </location>
</feature>
<keyword evidence="1" id="KW-1133">Transmembrane helix</keyword>
<evidence type="ECO:0000313" key="2">
    <source>
        <dbReference type="EMBL" id="EGZ17541.1"/>
    </source>
</evidence>
<dbReference type="EMBL" id="JH159154">
    <property type="protein sequence ID" value="EGZ17541.1"/>
    <property type="molecule type" value="Genomic_DNA"/>
</dbReference>
<dbReference type="GeneID" id="20658306"/>
<evidence type="ECO:0000313" key="3">
    <source>
        <dbReference type="Proteomes" id="UP000002640"/>
    </source>
</evidence>
<proteinExistence type="predicted"/>
<accession>G4ZG57</accession>
<organism evidence="2 3">
    <name type="scientific">Phytophthora sojae (strain P6497)</name>
    <name type="common">Soybean stem and root rot agent</name>
    <name type="synonym">Phytophthora megasperma f. sp. glycines</name>
    <dbReference type="NCBI Taxonomy" id="1094619"/>
    <lineage>
        <taxon>Eukaryota</taxon>
        <taxon>Sar</taxon>
        <taxon>Stramenopiles</taxon>
        <taxon>Oomycota</taxon>
        <taxon>Peronosporomycetes</taxon>
        <taxon>Peronosporales</taxon>
        <taxon>Peronosporaceae</taxon>
        <taxon>Phytophthora</taxon>
    </lineage>
</organism>
<protein>
    <submittedName>
        <fullName evidence="2">Uncharacterized protein</fullName>
    </submittedName>
</protein>
<dbReference type="KEGG" id="psoj:PHYSODRAFT_504013"/>
<feature type="transmembrane region" description="Helical" evidence="1">
    <location>
        <begin position="213"/>
        <end position="231"/>
    </location>
</feature>
<keyword evidence="3" id="KW-1185">Reference proteome</keyword>
<dbReference type="AlphaFoldDB" id="G4ZG57"/>
<name>G4ZG57_PHYSP</name>
<sequence length="404" mass="45130">MVRSVRDMEDFIPGIVAMTVDFFSALFVSTVMSTTGSVYLSVLFIAADLGQSLLEFREVRMNAKIVFELLQDLKKKSSRCGRLAKNPDNCNLPTLILSVARDPNAFHVVSFEGVRLTACCPHPLTREQSDILLALQQSQIYQPSTIRSAAPRPGQIRRAQITPSAPEIDTISGKGAGPTTVQVFVTSPKCIAQGDVAKKLVVQGLQLTFHCEYLVLVEYVECIVPLIFVLYKSVLEHLPNAVYYPSSASNFGASAVANTLVFAFLEIVSLLLVHLFLQRKFAFSPLYQLAFVLETQVYMVQAQLFIEGIFLLQYELDHFGKPMTSYSRRTILTYCCCFISRYGLHFSVQMAPLKRVVKPIAFNEMIGSLLKPNTGKKEFIIRYQPDNTPSNNARSHTCLTIQNT</sequence>
<dbReference type="InParanoid" id="G4ZG57"/>
<keyword evidence="1" id="KW-0472">Membrane</keyword>
<evidence type="ECO:0000256" key="1">
    <source>
        <dbReference type="SAM" id="Phobius"/>
    </source>
</evidence>
<dbReference type="Proteomes" id="UP000002640">
    <property type="component" value="Unassembled WGS sequence"/>
</dbReference>
<gene>
    <name evidence="2" type="ORF">PHYSODRAFT_504013</name>
</gene>
<keyword evidence="1" id="KW-0812">Transmembrane</keyword>
<dbReference type="RefSeq" id="XP_009526599.1">
    <property type="nucleotide sequence ID" value="XM_009528304.1"/>
</dbReference>
<reference evidence="2 3" key="1">
    <citation type="journal article" date="2006" name="Science">
        <title>Phytophthora genome sequences uncover evolutionary origins and mechanisms of pathogenesis.</title>
        <authorList>
            <person name="Tyler B.M."/>
            <person name="Tripathy S."/>
            <person name="Zhang X."/>
            <person name="Dehal P."/>
            <person name="Jiang R.H."/>
            <person name="Aerts A."/>
            <person name="Arredondo F.D."/>
            <person name="Baxter L."/>
            <person name="Bensasson D."/>
            <person name="Beynon J.L."/>
            <person name="Chapman J."/>
            <person name="Damasceno C.M."/>
            <person name="Dorrance A.E."/>
            <person name="Dou D."/>
            <person name="Dickerman A.W."/>
            <person name="Dubchak I.L."/>
            <person name="Garbelotto M."/>
            <person name="Gijzen M."/>
            <person name="Gordon S.G."/>
            <person name="Govers F."/>
            <person name="Grunwald N.J."/>
            <person name="Huang W."/>
            <person name="Ivors K.L."/>
            <person name="Jones R.W."/>
            <person name="Kamoun S."/>
            <person name="Krampis K."/>
            <person name="Lamour K.H."/>
            <person name="Lee M.K."/>
            <person name="McDonald W.H."/>
            <person name="Medina M."/>
            <person name="Meijer H.J."/>
            <person name="Nordberg E.K."/>
            <person name="Maclean D.J."/>
            <person name="Ospina-Giraldo M.D."/>
            <person name="Morris P.F."/>
            <person name="Phuntumart V."/>
            <person name="Putnam N.H."/>
            <person name="Rash S."/>
            <person name="Rose J.K."/>
            <person name="Sakihama Y."/>
            <person name="Salamov A.A."/>
            <person name="Savidor A."/>
            <person name="Scheuring C.F."/>
            <person name="Smith B.M."/>
            <person name="Sobral B.W."/>
            <person name="Terry A."/>
            <person name="Torto-Alalibo T.A."/>
            <person name="Win J."/>
            <person name="Xu Z."/>
            <person name="Zhang H."/>
            <person name="Grigoriev I.V."/>
            <person name="Rokhsar D.S."/>
            <person name="Boore J.L."/>
        </authorList>
    </citation>
    <scope>NUCLEOTIDE SEQUENCE [LARGE SCALE GENOMIC DNA]</scope>
    <source>
        <strain evidence="2 3">P6497</strain>
    </source>
</reference>